<name>A0A1M7YH69_9BACT</name>
<dbReference type="EMBL" id="FRFE01000030">
    <property type="protein sequence ID" value="SHO51936.1"/>
    <property type="molecule type" value="Genomic_DNA"/>
</dbReference>
<protein>
    <submittedName>
        <fullName evidence="5">Acyltransferase</fullName>
    </submittedName>
</protein>
<keyword evidence="6" id="KW-1185">Reference proteome</keyword>
<sequence>MAFIYGFEMMWMGKDSLFTGWRGPIMRWMGGIPITRSSSNNVVEQTIEKFNTSDRLVIAIPPEGTRSKVTAWKTGFYYIALGAKIPIALAFIDYTKKTGGFLSTFHPTGDAEKDIAHIRACYSGIDGKYPDQCIVH</sequence>
<evidence type="ECO:0000259" key="4">
    <source>
        <dbReference type="SMART" id="SM00563"/>
    </source>
</evidence>
<dbReference type="AlphaFoldDB" id="A0A1M7YH69"/>
<dbReference type="InterPro" id="IPR002123">
    <property type="entry name" value="Plipid/glycerol_acylTrfase"/>
</dbReference>
<dbReference type="GO" id="GO:0006654">
    <property type="term" value="P:phosphatidic acid biosynthetic process"/>
    <property type="evidence" value="ECO:0007669"/>
    <property type="project" value="TreeGrafter"/>
</dbReference>
<dbReference type="Proteomes" id="UP000184603">
    <property type="component" value="Unassembled WGS sequence"/>
</dbReference>
<evidence type="ECO:0000313" key="5">
    <source>
        <dbReference type="EMBL" id="SHO51936.1"/>
    </source>
</evidence>
<dbReference type="SMART" id="SM00563">
    <property type="entry name" value="PlsC"/>
    <property type="match status" value="1"/>
</dbReference>
<keyword evidence="3 5" id="KW-0012">Acyltransferase</keyword>
<proteinExistence type="predicted"/>
<dbReference type="STRING" id="1121416.SAMN02745220_04288"/>
<dbReference type="PANTHER" id="PTHR10434">
    <property type="entry name" value="1-ACYL-SN-GLYCEROL-3-PHOSPHATE ACYLTRANSFERASE"/>
    <property type="match status" value="1"/>
</dbReference>
<keyword evidence="2 5" id="KW-0808">Transferase</keyword>
<feature type="domain" description="Phospholipid/glycerol acyltransferase" evidence="4">
    <location>
        <begin position="1"/>
        <end position="95"/>
    </location>
</feature>
<evidence type="ECO:0000313" key="6">
    <source>
        <dbReference type="Proteomes" id="UP000184603"/>
    </source>
</evidence>
<gene>
    <name evidence="5" type="ORF">SAMN02745220_04288</name>
</gene>
<dbReference type="SUPFAM" id="SSF69593">
    <property type="entry name" value="Glycerol-3-phosphate (1)-acyltransferase"/>
    <property type="match status" value="1"/>
</dbReference>
<dbReference type="PANTHER" id="PTHR10434:SF9">
    <property type="entry name" value="PHOSPHOLIPID_GLYCEROL ACYLTRANSFERASE DOMAIN-CONTAINING PROTEIN"/>
    <property type="match status" value="1"/>
</dbReference>
<organism evidence="5 6">
    <name type="scientific">Desulfopila aestuarii DSM 18488</name>
    <dbReference type="NCBI Taxonomy" id="1121416"/>
    <lineage>
        <taxon>Bacteria</taxon>
        <taxon>Pseudomonadati</taxon>
        <taxon>Thermodesulfobacteriota</taxon>
        <taxon>Desulfobulbia</taxon>
        <taxon>Desulfobulbales</taxon>
        <taxon>Desulfocapsaceae</taxon>
        <taxon>Desulfopila</taxon>
    </lineage>
</organism>
<comment type="pathway">
    <text evidence="1">Lipid metabolism.</text>
</comment>
<accession>A0A1M7YH69</accession>
<evidence type="ECO:0000256" key="2">
    <source>
        <dbReference type="ARBA" id="ARBA00022679"/>
    </source>
</evidence>
<dbReference type="GO" id="GO:0003841">
    <property type="term" value="F:1-acylglycerol-3-phosphate O-acyltransferase activity"/>
    <property type="evidence" value="ECO:0007669"/>
    <property type="project" value="TreeGrafter"/>
</dbReference>
<reference evidence="5 6" key="1">
    <citation type="submission" date="2016-12" db="EMBL/GenBank/DDBJ databases">
        <authorList>
            <person name="Song W.-J."/>
            <person name="Kurnit D.M."/>
        </authorList>
    </citation>
    <scope>NUCLEOTIDE SEQUENCE [LARGE SCALE GENOMIC DNA]</scope>
    <source>
        <strain evidence="5 6">DSM 18488</strain>
    </source>
</reference>
<evidence type="ECO:0000256" key="3">
    <source>
        <dbReference type="ARBA" id="ARBA00023315"/>
    </source>
</evidence>
<evidence type="ECO:0000256" key="1">
    <source>
        <dbReference type="ARBA" id="ARBA00005189"/>
    </source>
</evidence>
<dbReference type="Pfam" id="PF01553">
    <property type="entry name" value="Acyltransferase"/>
    <property type="match status" value="1"/>
</dbReference>